<dbReference type="InParanoid" id="A0A2J7PEA0"/>
<dbReference type="AlphaFoldDB" id="A0A2J7PEA0"/>
<accession>A0A2J7PEA0</accession>
<protein>
    <submittedName>
        <fullName evidence="1">Uncharacterized protein</fullName>
    </submittedName>
</protein>
<gene>
    <name evidence="1" type="ORF">B7P43_G11442</name>
</gene>
<evidence type="ECO:0000313" key="1">
    <source>
        <dbReference type="EMBL" id="PNF14666.1"/>
    </source>
</evidence>
<comment type="caution">
    <text evidence="1">The sequence shown here is derived from an EMBL/GenBank/DDBJ whole genome shotgun (WGS) entry which is preliminary data.</text>
</comment>
<dbReference type="EMBL" id="NEVH01026104">
    <property type="protein sequence ID" value="PNF14666.1"/>
    <property type="molecule type" value="Genomic_DNA"/>
</dbReference>
<evidence type="ECO:0000313" key="2">
    <source>
        <dbReference type="Proteomes" id="UP000235965"/>
    </source>
</evidence>
<dbReference type="Proteomes" id="UP000235965">
    <property type="component" value="Unassembled WGS sequence"/>
</dbReference>
<keyword evidence="2" id="KW-1185">Reference proteome</keyword>
<reference evidence="1 2" key="1">
    <citation type="submission" date="2017-12" db="EMBL/GenBank/DDBJ databases">
        <title>Hemimetabolous genomes reveal molecular basis of termite eusociality.</title>
        <authorList>
            <person name="Harrison M.C."/>
            <person name="Jongepier E."/>
            <person name="Robertson H.M."/>
            <person name="Arning N."/>
            <person name="Bitard-Feildel T."/>
            <person name="Chao H."/>
            <person name="Childers C.P."/>
            <person name="Dinh H."/>
            <person name="Doddapaneni H."/>
            <person name="Dugan S."/>
            <person name="Gowin J."/>
            <person name="Greiner C."/>
            <person name="Han Y."/>
            <person name="Hu H."/>
            <person name="Hughes D.S.T."/>
            <person name="Huylmans A.-K."/>
            <person name="Kemena C."/>
            <person name="Kremer L.P.M."/>
            <person name="Lee S.L."/>
            <person name="Lopez-Ezquerra A."/>
            <person name="Mallet L."/>
            <person name="Monroy-Kuhn J.M."/>
            <person name="Moser A."/>
            <person name="Murali S.C."/>
            <person name="Muzny D.M."/>
            <person name="Otani S."/>
            <person name="Piulachs M.-D."/>
            <person name="Poelchau M."/>
            <person name="Qu J."/>
            <person name="Schaub F."/>
            <person name="Wada-Katsumata A."/>
            <person name="Worley K.C."/>
            <person name="Xie Q."/>
            <person name="Ylla G."/>
            <person name="Poulsen M."/>
            <person name="Gibbs R.A."/>
            <person name="Schal C."/>
            <person name="Richards S."/>
            <person name="Belles X."/>
            <person name="Korb J."/>
            <person name="Bornberg-Bauer E."/>
        </authorList>
    </citation>
    <scope>NUCLEOTIDE SEQUENCE [LARGE SCALE GENOMIC DNA]</scope>
    <source>
        <tissue evidence="1">Whole body</tissue>
    </source>
</reference>
<proteinExistence type="predicted"/>
<organism evidence="1 2">
    <name type="scientific">Cryptotermes secundus</name>
    <dbReference type="NCBI Taxonomy" id="105785"/>
    <lineage>
        <taxon>Eukaryota</taxon>
        <taxon>Metazoa</taxon>
        <taxon>Ecdysozoa</taxon>
        <taxon>Arthropoda</taxon>
        <taxon>Hexapoda</taxon>
        <taxon>Insecta</taxon>
        <taxon>Pterygota</taxon>
        <taxon>Neoptera</taxon>
        <taxon>Polyneoptera</taxon>
        <taxon>Dictyoptera</taxon>
        <taxon>Blattodea</taxon>
        <taxon>Blattoidea</taxon>
        <taxon>Termitoidae</taxon>
        <taxon>Kalotermitidae</taxon>
        <taxon>Cryptotermitinae</taxon>
        <taxon>Cryptotermes</taxon>
    </lineage>
</organism>
<sequence length="82" mass="9640">MKAYIYRSENKLIHLVLAIDGREGSEHILVYFREKFMWCPLCKMLASKKINPAPVRHQTLVRNPQPITLLTDIPAHNWEELL</sequence>
<name>A0A2J7PEA0_9NEOP</name>